<protein>
    <recommendedName>
        <fullName evidence="4">DUF4907 domain-containing protein</fullName>
    </recommendedName>
</protein>
<dbReference type="Pfam" id="PF16250">
    <property type="entry name" value="DUF4907"/>
    <property type="match status" value="1"/>
</dbReference>
<keyword evidence="1" id="KW-0812">Transmembrane</keyword>
<dbReference type="AlphaFoldDB" id="A0A2Z4LRC1"/>
<evidence type="ECO:0000256" key="1">
    <source>
        <dbReference type="SAM" id="Phobius"/>
    </source>
</evidence>
<evidence type="ECO:0008006" key="4">
    <source>
        <dbReference type="Google" id="ProtNLM"/>
    </source>
</evidence>
<sequence length="114" mass="12911">MEDRNKYIIAFSLIALVVLMMGLFLDLKEDGTSYGQSAYRLILVEKDTGSWYYEIYDTKGLMIRQEFVPGIPGNIDFGTRKSAETTGRLVLTKLLSGELPKVNREELKENGVIN</sequence>
<dbReference type="RefSeq" id="WP_112377851.1">
    <property type="nucleotide sequence ID" value="NZ_CP030104.1"/>
</dbReference>
<keyword evidence="1" id="KW-1133">Transmembrane helix</keyword>
<feature type="transmembrane region" description="Helical" evidence="1">
    <location>
        <begin position="7"/>
        <end position="25"/>
    </location>
</feature>
<dbReference type="OrthoDB" id="674043at2"/>
<proteinExistence type="predicted"/>
<dbReference type="InterPro" id="IPR032593">
    <property type="entry name" value="DUF4907"/>
</dbReference>
<keyword evidence="1" id="KW-0472">Membrane</keyword>
<evidence type="ECO:0000313" key="3">
    <source>
        <dbReference type="Proteomes" id="UP000248536"/>
    </source>
</evidence>
<dbReference type="KEGG" id="spon:HME9304_01373"/>
<dbReference type="Proteomes" id="UP000248536">
    <property type="component" value="Chromosome"/>
</dbReference>
<dbReference type="EMBL" id="CP030104">
    <property type="protein sequence ID" value="AWX44373.1"/>
    <property type="molecule type" value="Genomic_DNA"/>
</dbReference>
<organism evidence="2 3">
    <name type="scientific">Flagellimonas maritima</name>
    <dbReference type="NCBI Taxonomy" id="1383885"/>
    <lineage>
        <taxon>Bacteria</taxon>
        <taxon>Pseudomonadati</taxon>
        <taxon>Bacteroidota</taxon>
        <taxon>Flavobacteriia</taxon>
        <taxon>Flavobacteriales</taxon>
        <taxon>Flavobacteriaceae</taxon>
        <taxon>Flagellimonas</taxon>
    </lineage>
</organism>
<accession>A0A2Z4LRC1</accession>
<gene>
    <name evidence="2" type="ORF">HME9304_01373</name>
</gene>
<evidence type="ECO:0000313" key="2">
    <source>
        <dbReference type="EMBL" id="AWX44373.1"/>
    </source>
</evidence>
<name>A0A2Z4LRC1_9FLAO</name>
<keyword evidence="3" id="KW-1185">Reference proteome</keyword>
<reference evidence="2 3" key="1">
    <citation type="submission" date="2018-06" db="EMBL/GenBank/DDBJ databases">
        <title>Spongiibacterium sp. HME9304 Genome sequencing and assembly.</title>
        <authorList>
            <person name="Kang H."/>
            <person name="Kim H."/>
            <person name="Joh K."/>
        </authorList>
    </citation>
    <scope>NUCLEOTIDE SEQUENCE [LARGE SCALE GENOMIC DNA]</scope>
    <source>
        <strain evidence="2 3">HME9304</strain>
    </source>
</reference>